<dbReference type="Proteomes" id="UP000805649">
    <property type="component" value="Unassembled WGS sequence"/>
</dbReference>
<proteinExistence type="predicted"/>
<gene>
    <name evidence="1" type="ORF">CTRU02_203594</name>
</gene>
<protein>
    <submittedName>
        <fullName evidence="1">Regulator of G-protein signaling</fullName>
    </submittedName>
</protein>
<organism evidence="1 2">
    <name type="scientific">Colletotrichum truncatum</name>
    <name type="common">Anthracnose fungus</name>
    <name type="synonym">Colletotrichum capsici</name>
    <dbReference type="NCBI Taxonomy" id="5467"/>
    <lineage>
        <taxon>Eukaryota</taxon>
        <taxon>Fungi</taxon>
        <taxon>Dikarya</taxon>
        <taxon>Ascomycota</taxon>
        <taxon>Pezizomycotina</taxon>
        <taxon>Sordariomycetes</taxon>
        <taxon>Hypocreomycetidae</taxon>
        <taxon>Glomerellales</taxon>
        <taxon>Glomerellaceae</taxon>
        <taxon>Colletotrichum</taxon>
        <taxon>Colletotrichum truncatum species complex</taxon>
    </lineage>
</organism>
<evidence type="ECO:0000313" key="1">
    <source>
        <dbReference type="EMBL" id="KAL0940831.1"/>
    </source>
</evidence>
<comment type="caution">
    <text evidence="1">The sequence shown here is derived from an EMBL/GenBank/DDBJ whole genome shotgun (WGS) entry which is preliminary data.</text>
</comment>
<reference evidence="1 2" key="1">
    <citation type="journal article" date="2020" name="Phytopathology">
        <title>Genome Sequence Resources of Colletotrichum truncatum, C. plurivorum, C. musicola, and C. sojae: Four Species Pathogenic to Soybean (Glycine max).</title>
        <authorList>
            <person name="Rogerio F."/>
            <person name="Boufleur T.R."/>
            <person name="Ciampi-Guillardi M."/>
            <person name="Sukno S.A."/>
            <person name="Thon M.R."/>
            <person name="Massola Junior N.S."/>
            <person name="Baroncelli R."/>
        </authorList>
    </citation>
    <scope>NUCLEOTIDE SEQUENCE [LARGE SCALE GENOMIC DNA]</scope>
    <source>
        <strain evidence="1 2">CMES1059</strain>
    </source>
</reference>
<sequence length="616" mass="67633">MKRSRIRRHSPIYLSPSPSPERELSPPGPASSTGWETARVMSRSRPTSGALLPGAVILTPPSLSEILSNTSSPPWTLAAFMAYLSQNHCLETLEFTMDAERYRKAYEQIITNKEWIGDGNDHVCSLWEKLMQAYIIPYSPREVNLPSPVRDRLIAQSCSSVPPPPSELDEAVKIVYELMNDSVLLPFIESVMPSHSTDIHMEDDINEARQGRSRLRIADDAGARSEEPRRSPKFLPQLTVGRSGATSRSASASGEHTEREGLTDDSGSAASPGTEPMTPPTTPPTSDWTFSTSPGGFQRALTAHNNGWKKVGAKLGLHRKSRSNRRNNPPSSAPESEVMPPTTSTTPATSTSHLPLDGLSRVRHLFNPWEEPHPGSRLPLTENSHESEKVANTNSRHLSGGYKGGMAAKDVNPYHHTRPWLVRRPIRVRARMNTPVPLKITTEISEEHDAKSVPVPAVRNIDIQSPAMASPALPPHESEAELEKTDVKVTDGTADAVMPSELPLPASPPVDCQFTDFSNLLGINVRPPAEETVAVANAESGSYCHAAPEEDIYGWDAELDRQSKQSSPALPYPCDQEYQYRRTSMTKRSLLHRVFSMGPAPKDVSIEVRRASSTSS</sequence>
<dbReference type="EMBL" id="VUJX02000002">
    <property type="protein sequence ID" value="KAL0940831.1"/>
    <property type="molecule type" value="Genomic_DNA"/>
</dbReference>
<accession>A0ACC3Z9R3</accession>
<name>A0ACC3Z9R3_COLTU</name>
<evidence type="ECO:0000313" key="2">
    <source>
        <dbReference type="Proteomes" id="UP000805649"/>
    </source>
</evidence>
<keyword evidence="2" id="KW-1185">Reference proteome</keyword>